<feature type="non-terminal residue" evidence="2">
    <location>
        <position position="272"/>
    </location>
</feature>
<dbReference type="EMBL" id="SNRW01032288">
    <property type="protein sequence ID" value="KAA6356862.1"/>
    <property type="molecule type" value="Genomic_DNA"/>
</dbReference>
<evidence type="ECO:0000256" key="1">
    <source>
        <dbReference type="SAM" id="MobiDB-lite"/>
    </source>
</evidence>
<name>A0A5J4TG55_9EUKA</name>
<feature type="region of interest" description="Disordered" evidence="1">
    <location>
        <begin position="182"/>
        <end position="203"/>
    </location>
</feature>
<evidence type="ECO:0000313" key="2">
    <source>
        <dbReference type="EMBL" id="KAA6356862.1"/>
    </source>
</evidence>
<sequence length="272" mass="30970">MAAVIMSLRSFTLEIQTNETQCLNQLTDNTTVMYSLKKWKARKPLLHLVRIIAQICEEIKISLIVSHIPGLSNTQADSLSRLTWSRDYMLDPVTLQETLNTLKFLPTLDCFANRTNKQLKRYCSVSSDDNAIKVNAYTMNWGQEPVLIHPPINQIPKDQVSIIDNKCVEGIELGPIASSTYPKQENAEQRFREVTHRKHPGTTNDKSVNGEILYVNLLHLAGLTDDAIFQTLSTVSFETWRKRRTGLTYLADYIEINHIDIELLLGESPDIQ</sequence>
<dbReference type="OrthoDB" id="6147543at2759"/>
<dbReference type="Proteomes" id="UP000324800">
    <property type="component" value="Unassembled WGS sequence"/>
</dbReference>
<dbReference type="CDD" id="cd09275">
    <property type="entry name" value="RNase_HI_RT_DIRS1"/>
    <property type="match status" value="1"/>
</dbReference>
<dbReference type="PANTHER" id="PTHR33050">
    <property type="entry name" value="REVERSE TRANSCRIPTASE DOMAIN-CONTAINING PROTEIN"/>
    <property type="match status" value="1"/>
</dbReference>
<protein>
    <submittedName>
        <fullName evidence="2">Uncharacterized protein</fullName>
    </submittedName>
</protein>
<gene>
    <name evidence="2" type="ORF">EZS28_047611</name>
</gene>
<reference evidence="2 3" key="1">
    <citation type="submission" date="2019-03" db="EMBL/GenBank/DDBJ databases">
        <title>Single cell metagenomics reveals metabolic interactions within the superorganism composed of flagellate Streblomastix strix and complex community of Bacteroidetes bacteria on its surface.</title>
        <authorList>
            <person name="Treitli S.C."/>
            <person name="Kolisko M."/>
            <person name="Husnik F."/>
            <person name="Keeling P."/>
            <person name="Hampl V."/>
        </authorList>
    </citation>
    <scope>NUCLEOTIDE SEQUENCE [LARGE SCALE GENOMIC DNA]</scope>
    <source>
        <strain evidence="2">ST1C</strain>
    </source>
</reference>
<proteinExistence type="predicted"/>
<accession>A0A5J4TG55</accession>
<dbReference type="PANTHER" id="PTHR33050:SF7">
    <property type="entry name" value="RIBONUCLEASE H"/>
    <property type="match status" value="1"/>
</dbReference>
<organism evidence="2 3">
    <name type="scientific">Streblomastix strix</name>
    <dbReference type="NCBI Taxonomy" id="222440"/>
    <lineage>
        <taxon>Eukaryota</taxon>
        <taxon>Metamonada</taxon>
        <taxon>Preaxostyla</taxon>
        <taxon>Oxymonadida</taxon>
        <taxon>Streblomastigidae</taxon>
        <taxon>Streblomastix</taxon>
    </lineage>
</organism>
<comment type="caution">
    <text evidence="2">The sequence shown here is derived from an EMBL/GenBank/DDBJ whole genome shotgun (WGS) entry which is preliminary data.</text>
</comment>
<feature type="compositionally biased region" description="Basic and acidic residues" evidence="1">
    <location>
        <begin position="185"/>
        <end position="194"/>
    </location>
</feature>
<dbReference type="AlphaFoldDB" id="A0A5J4TG55"/>
<dbReference type="InterPro" id="IPR052055">
    <property type="entry name" value="Hepadnavirus_pol/RT"/>
</dbReference>
<evidence type="ECO:0000313" key="3">
    <source>
        <dbReference type="Proteomes" id="UP000324800"/>
    </source>
</evidence>